<dbReference type="RefSeq" id="WP_066234327.1">
    <property type="nucleotide sequence ID" value="NZ_JARTFQ010000007.1"/>
</dbReference>
<dbReference type="PANTHER" id="PTHR43031:SF17">
    <property type="entry name" value="SULFURTRANSFERASE YTWF-RELATED"/>
    <property type="match status" value="1"/>
</dbReference>
<feature type="domain" description="Rhodanese" evidence="1">
    <location>
        <begin position="15"/>
        <end position="102"/>
    </location>
</feature>
<accession>A0ABU6NVV1</accession>
<dbReference type="PROSITE" id="PS50206">
    <property type="entry name" value="RHODANESE_3"/>
    <property type="match status" value="1"/>
</dbReference>
<dbReference type="InterPro" id="IPR036873">
    <property type="entry name" value="Rhodanese-like_dom_sf"/>
</dbReference>
<sequence length="104" mass="11860">MKEITTEELKKRLESGEDLELIDVREDEEVEGGMIPEAKHIRMSEIPEKLAEIDKEKETIFICRSGGRSGRVCEYLEEQGYDVVNMVGGMLEWEGNTKPKSELA</sequence>
<dbReference type="GeneID" id="301142781"/>
<dbReference type="CDD" id="cd00158">
    <property type="entry name" value="RHOD"/>
    <property type="match status" value="1"/>
</dbReference>
<dbReference type="SUPFAM" id="SSF52821">
    <property type="entry name" value="Rhodanese/Cell cycle control phosphatase"/>
    <property type="match status" value="1"/>
</dbReference>
<dbReference type="Gene3D" id="3.40.250.10">
    <property type="entry name" value="Rhodanese-like domain"/>
    <property type="match status" value="1"/>
</dbReference>
<comment type="caution">
    <text evidence="2">The sequence shown here is derived from an EMBL/GenBank/DDBJ whole genome shotgun (WGS) entry which is preliminary data.</text>
</comment>
<gene>
    <name evidence="2" type="ORF">P9271_07895</name>
</gene>
<dbReference type="InterPro" id="IPR050229">
    <property type="entry name" value="GlpE_sulfurtransferase"/>
</dbReference>
<protein>
    <submittedName>
        <fullName evidence="2">Rhodanese-like domain-containing protein</fullName>
    </submittedName>
</protein>
<proteinExistence type="predicted"/>
<evidence type="ECO:0000313" key="2">
    <source>
        <dbReference type="EMBL" id="MED4401257.1"/>
    </source>
</evidence>
<evidence type="ECO:0000313" key="3">
    <source>
        <dbReference type="Proteomes" id="UP001342826"/>
    </source>
</evidence>
<name>A0ABU6NVV1_9BACI</name>
<dbReference type="Pfam" id="PF00581">
    <property type="entry name" value="Rhodanese"/>
    <property type="match status" value="1"/>
</dbReference>
<evidence type="ECO:0000259" key="1">
    <source>
        <dbReference type="PROSITE" id="PS50206"/>
    </source>
</evidence>
<dbReference type="PANTHER" id="PTHR43031">
    <property type="entry name" value="FAD-DEPENDENT OXIDOREDUCTASE"/>
    <property type="match status" value="1"/>
</dbReference>
<reference evidence="2 3" key="1">
    <citation type="submission" date="2023-03" db="EMBL/GenBank/DDBJ databases">
        <title>Bacillus Genome Sequencing.</title>
        <authorList>
            <person name="Dunlap C."/>
        </authorList>
    </citation>
    <scope>NUCLEOTIDE SEQUENCE [LARGE SCALE GENOMIC DNA]</scope>
    <source>
        <strain evidence="2 3">NRS-1717</strain>
    </source>
</reference>
<organism evidence="2 3">
    <name type="scientific">Metabacillus fastidiosus</name>
    <dbReference type="NCBI Taxonomy" id="1458"/>
    <lineage>
        <taxon>Bacteria</taxon>
        <taxon>Bacillati</taxon>
        <taxon>Bacillota</taxon>
        <taxon>Bacilli</taxon>
        <taxon>Bacillales</taxon>
        <taxon>Bacillaceae</taxon>
        <taxon>Metabacillus</taxon>
    </lineage>
</organism>
<dbReference type="InterPro" id="IPR001763">
    <property type="entry name" value="Rhodanese-like_dom"/>
</dbReference>
<dbReference type="Proteomes" id="UP001342826">
    <property type="component" value="Unassembled WGS sequence"/>
</dbReference>
<keyword evidence="3" id="KW-1185">Reference proteome</keyword>
<dbReference type="EMBL" id="JARTFS010000005">
    <property type="protein sequence ID" value="MED4401257.1"/>
    <property type="molecule type" value="Genomic_DNA"/>
</dbReference>
<dbReference type="SMART" id="SM00450">
    <property type="entry name" value="RHOD"/>
    <property type="match status" value="1"/>
</dbReference>